<evidence type="ECO:0000256" key="6">
    <source>
        <dbReference type="ARBA" id="ARBA00022729"/>
    </source>
</evidence>
<keyword evidence="8" id="KW-0626">Porin</keyword>
<dbReference type="RefSeq" id="WP_144326937.1">
    <property type="nucleotide sequence ID" value="NZ_VJNA01000053.1"/>
</dbReference>
<accession>A0A554W731</accession>
<evidence type="ECO:0000256" key="5">
    <source>
        <dbReference type="ARBA" id="ARBA00022692"/>
    </source>
</evidence>
<comment type="caution">
    <text evidence="13">The sequence shown here is derived from an EMBL/GenBank/DDBJ whole genome shotgun (WGS) entry which is preliminary data.</text>
</comment>
<dbReference type="GO" id="GO:0046930">
    <property type="term" value="C:pore complex"/>
    <property type="evidence" value="ECO:0007669"/>
    <property type="project" value="UniProtKB-KW"/>
</dbReference>
<evidence type="ECO:0000256" key="3">
    <source>
        <dbReference type="ARBA" id="ARBA00022448"/>
    </source>
</evidence>
<evidence type="ECO:0000256" key="4">
    <source>
        <dbReference type="ARBA" id="ARBA00022452"/>
    </source>
</evidence>
<evidence type="ECO:0000313" key="14">
    <source>
        <dbReference type="Proteomes" id="UP000318554"/>
    </source>
</evidence>
<evidence type="ECO:0000256" key="1">
    <source>
        <dbReference type="ARBA" id="ARBA00004571"/>
    </source>
</evidence>
<feature type="signal peptide" evidence="11">
    <location>
        <begin position="1"/>
        <end position="20"/>
    </location>
</feature>
<dbReference type="GO" id="GO:0009279">
    <property type="term" value="C:cell outer membrane"/>
    <property type="evidence" value="ECO:0007669"/>
    <property type="project" value="UniProtKB-SubCell"/>
</dbReference>
<dbReference type="Gene3D" id="2.40.160.10">
    <property type="entry name" value="Porin"/>
    <property type="match status" value="1"/>
</dbReference>
<organism evidence="13 14">
    <name type="scientific">Tepidimonas aquatica</name>
    <dbReference type="NCBI Taxonomy" id="247482"/>
    <lineage>
        <taxon>Bacteria</taxon>
        <taxon>Pseudomonadati</taxon>
        <taxon>Pseudomonadota</taxon>
        <taxon>Betaproteobacteria</taxon>
        <taxon>Burkholderiales</taxon>
        <taxon>Tepidimonas</taxon>
    </lineage>
</organism>
<dbReference type="AlphaFoldDB" id="A0A554W731"/>
<keyword evidence="7" id="KW-0406">Ion transport</keyword>
<dbReference type="InterPro" id="IPR050298">
    <property type="entry name" value="Gram-neg_bact_OMP"/>
</dbReference>
<comment type="subunit">
    <text evidence="2">Homotrimer.</text>
</comment>
<keyword evidence="3" id="KW-0813">Transport</keyword>
<dbReference type="CDD" id="cd00342">
    <property type="entry name" value="gram_neg_porins"/>
    <property type="match status" value="1"/>
</dbReference>
<comment type="subcellular location">
    <subcellularLocation>
        <location evidence="1">Cell outer membrane</location>
        <topology evidence="1">Multi-pass membrane protein</topology>
    </subcellularLocation>
</comment>
<dbReference type="GO" id="GO:0006811">
    <property type="term" value="P:monoatomic ion transport"/>
    <property type="evidence" value="ECO:0007669"/>
    <property type="project" value="UniProtKB-KW"/>
</dbReference>
<evidence type="ECO:0000256" key="8">
    <source>
        <dbReference type="ARBA" id="ARBA00023114"/>
    </source>
</evidence>
<keyword evidence="4" id="KW-1134">Transmembrane beta strand</keyword>
<dbReference type="PANTHER" id="PTHR34501:SF9">
    <property type="entry name" value="MAJOR OUTER MEMBRANE PROTEIN P.IA"/>
    <property type="match status" value="1"/>
</dbReference>
<evidence type="ECO:0000256" key="10">
    <source>
        <dbReference type="ARBA" id="ARBA00023237"/>
    </source>
</evidence>
<name>A0A554W731_9BURK</name>
<evidence type="ECO:0000259" key="12">
    <source>
        <dbReference type="Pfam" id="PF13609"/>
    </source>
</evidence>
<keyword evidence="14" id="KW-1185">Reference proteome</keyword>
<dbReference type="InterPro" id="IPR023614">
    <property type="entry name" value="Porin_dom_sf"/>
</dbReference>
<evidence type="ECO:0000256" key="9">
    <source>
        <dbReference type="ARBA" id="ARBA00023136"/>
    </source>
</evidence>
<feature type="domain" description="Porin" evidence="12">
    <location>
        <begin position="7"/>
        <end position="314"/>
    </location>
</feature>
<reference evidence="13 14" key="1">
    <citation type="submission" date="2019-07" db="EMBL/GenBank/DDBJ databases">
        <title>Tepidimonas aquatica CLN-1 draft genome.</title>
        <authorList>
            <person name="Da Costa M.S."/>
            <person name="Froufe H.J.C."/>
            <person name="Egas C."/>
            <person name="Albuquerque L."/>
        </authorList>
    </citation>
    <scope>NUCLEOTIDE SEQUENCE [LARGE SCALE GENOMIC DNA]</scope>
    <source>
        <strain evidence="13 14">CLN-1</strain>
    </source>
</reference>
<protein>
    <submittedName>
        <fullName evidence="13">Outer membrane porin protein 32</fullName>
    </submittedName>
</protein>
<dbReference type="PANTHER" id="PTHR34501">
    <property type="entry name" value="PROTEIN YDDL-RELATED"/>
    <property type="match status" value="1"/>
</dbReference>
<dbReference type="EMBL" id="VJNA01000053">
    <property type="protein sequence ID" value="TSE19372.1"/>
    <property type="molecule type" value="Genomic_DNA"/>
</dbReference>
<dbReference type="Pfam" id="PF13609">
    <property type="entry name" value="Porin_4"/>
    <property type="match status" value="1"/>
</dbReference>
<dbReference type="InterPro" id="IPR033900">
    <property type="entry name" value="Gram_neg_porin_domain"/>
</dbReference>
<feature type="chain" id="PRO_5021746699" evidence="11">
    <location>
        <begin position="21"/>
        <end position="345"/>
    </location>
</feature>
<keyword evidence="6 11" id="KW-0732">Signal</keyword>
<dbReference type="GO" id="GO:0015288">
    <property type="term" value="F:porin activity"/>
    <property type="evidence" value="ECO:0007669"/>
    <property type="project" value="UniProtKB-KW"/>
</dbReference>
<evidence type="ECO:0000256" key="7">
    <source>
        <dbReference type="ARBA" id="ARBA00023065"/>
    </source>
</evidence>
<dbReference type="SUPFAM" id="SSF56935">
    <property type="entry name" value="Porins"/>
    <property type="match status" value="1"/>
</dbReference>
<evidence type="ECO:0000256" key="11">
    <source>
        <dbReference type="SAM" id="SignalP"/>
    </source>
</evidence>
<dbReference type="Proteomes" id="UP000318554">
    <property type="component" value="Unassembled WGS sequence"/>
</dbReference>
<evidence type="ECO:0000256" key="2">
    <source>
        <dbReference type="ARBA" id="ARBA00011233"/>
    </source>
</evidence>
<dbReference type="OrthoDB" id="6975458at2"/>
<gene>
    <name evidence="13" type="ORF">Taqua_02482</name>
</gene>
<evidence type="ECO:0000313" key="13">
    <source>
        <dbReference type="EMBL" id="TSE19372.1"/>
    </source>
</evidence>
<keyword evidence="5" id="KW-0812">Transmembrane</keyword>
<proteinExistence type="predicted"/>
<keyword evidence="10" id="KW-0998">Cell outer membrane</keyword>
<keyword evidence="9" id="KW-0472">Membrane</keyword>
<sequence length="345" mass="36207">MKKSLFTLAALSAFAAGAYAQSSVTLFGIADVAVRQVKNGSAGSQKQLASGSNATSRWGLRGVEDLGGGLKAGFYLESQVNFDTGTADANKFWGRRSTVSLMGGFGEVRMGRDYTPTAYNTFADEFGIVGVGSRGIFSYGAGSNLGSPATTVLRADNTVGYFLPSMGGLYGHLQMAAGEGVNGNKYVGGRLGYETGPINVGFAYGKTETGATTPDFKNYNIMFNYNLGFATLYTLYDVKEWNPRKTKDLSIGVAVPVGPGTVKVGYTRADRSGGPAGSGFSDADDSTRLGIGYVYDLSKRTAMYATYGQVSNKGAARSSVLYTPPAGMLGGEKSSGLEFGVRHTF</sequence>